<sequence length="123" mass="12722">MFSPRIWREACGRGTQSGGDGGGGGQGNMVPLPGVTVKAAVDIGAAFCLPPLLKRKAAEKGILSQNLDGHRGGVLSSPRRSQQWEEVGKVSTSGVGGGGRRKTTASLAFTLLQPRSPTHTLTQ</sequence>
<feature type="compositionally biased region" description="Polar residues" evidence="1">
    <location>
        <begin position="113"/>
        <end position="123"/>
    </location>
</feature>
<proteinExistence type="predicted"/>
<feature type="region of interest" description="Disordered" evidence="1">
    <location>
        <begin position="1"/>
        <end position="29"/>
    </location>
</feature>
<accession>A0A5B7IPP0</accession>
<feature type="region of interest" description="Disordered" evidence="1">
    <location>
        <begin position="66"/>
        <end position="123"/>
    </location>
</feature>
<name>A0A5B7IPP0_PORTR</name>
<evidence type="ECO:0000313" key="3">
    <source>
        <dbReference type="Proteomes" id="UP000324222"/>
    </source>
</evidence>
<feature type="compositionally biased region" description="Basic and acidic residues" evidence="1">
    <location>
        <begin position="1"/>
        <end position="11"/>
    </location>
</feature>
<organism evidence="2 3">
    <name type="scientific">Portunus trituberculatus</name>
    <name type="common">Swimming crab</name>
    <name type="synonym">Neptunus trituberculatus</name>
    <dbReference type="NCBI Taxonomy" id="210409"/>
    <lineage>
        <taxon>Eukaryota</taxon>
        <taxon>Metazoa</taxon>
        <taxon>Ecdysozoa</taxon>
        <taxon>Arthropoda</taxon>
        <taxon>Crustacea</taxon>
        <taxon>Multicrustacea</taxon>
        <taxon>Malacostraca</taxon>
        <taxon>Eumalacostraca</taxon>
        <taxon>Eucarida</taxon>
        <taxon>Decapoda</taxon>
        <taxon>Pleocyemata</taxon>
        <taxon>Brachyura</taxon>
        <taxon>Eubrachyura</taxon>
        <taxon>Portunoidea</taxon>
        <taxon>Portunidae</taxon>
        <taxon>Portuninae</taxon>
        <taxon>Portunus</taxon>
    </lineage>
</organism>
<dbReference type="EMBL" id="VSRR010069695">
    <property type="protein sequence ID" value="MPC85822.1"/>
    <property type="molecule type" value="Genomic_DNA"/>
</dbReference>
<reference evidence="2 3" key="1">
    <citation type="submission" date="2019-05" db="EMBL/GenBank/DDBJ databases">
        <title>Another draft genome of Portunus trituberculatus and its Hox gene families provides insights of decapod evolution.</title>
        <authorList>
            <person name="Jeong J.-H."/>
            <person name="Song I."/>
            <person name="Kim S."/>
            <person name="Choi T."/>
            <person name="Kim D."/>
            <person name="Ryu S."/>
            <person name="Kim W."/>
        </authorList>
    </citation>
    <scope>NUCLEOTIDE SEQUENCE [LARGE SCALE GENOMIC DNA]</scope>
    <source>
        <tissue evidence="2">Muscle</tissue>
    </source>
</reference>
<protein>
    <submittedName>
        <fullName evidence="2">Uncharacterized protein</fullName>
    </submittedName>
</protein>
<keyword evidence="3" id="KW-1185">Reference proteome</keyword>
<feature type="compositionally biased region" description="Gly residues" evidence="1">
    <location>
        <begin position="15"/>
        <end position="27"/>
    </location>
</feature>
<dbReference type="AlphaFoldDB" id="A0A5B7IPP0"/>
<evidence type="ECO:0000313" key="2">
    <source>
        <dbReference type="EMBL" id="MPC85822.1"/>
    </source>
</evidence>
<gene>
    <name evidence="2" type="ORF">E2C01_080619</name>
</gene>
<evidence type="ECO:0000256" key="1">
    <source>
        <dbReference type="SAM" id="MobiDB-lite"/>
    </source>
</evidence>
<dbReference type="Proteomes" id="UP000324222">
    <property type="component" value="Unassembled WGS sequence"/>
</dbReference>
<comment type="caution">
    <text evidence="2">The sequence shown here is derived from an EMBL/GenBank/DDBJ whole genome shotgun (WGS) entry which is preliminary data.</text>
</comment>